<reference evidence="2 3" key="2">
    <citation type="journal article" date="2008" name="Nature">
        <title>The Phaeodactylum genome reveals the evolutionary history of diatom genomes.</title>
        <authorList>
            <person name="Bowler C."/>
            <person name="Allen A.E."/>
            <person name="Badger J.H."/>
            <person name="Grimwood J."/>
            <person name="Jabbari K."/>
            <person name="Kuo A."/>
            <person name="Maheswari U."/>
            <person name="Martens C."/>
            <person name="Maumus F."/>
            <person name="Otillar R.P."/>
            <person name="Rayko E."/>
            <person name="Salamov A."/>
            <person name="Vandepoele K."/>
            <person name="Beszteri B."/>
            <person name="Gruber A."/>
            <person name="Heijde M."/>
            <person name="Katinka M."/>
            <person name="Mock T."/>
            <person name="Valentin K."/>
            <person name="Verret F."/>
            <person name="Berges J.A."/>
            <person name="Brownlee C."/>
            <person name="Cadoret J.P."/>
            <person name="Chiovitti A."/>
            <person name="Choi C.J."/>
            <person name="Coesel S."/>
            <person name="De Martino A."/>
            <person name="Detter J.C."/>
            <person name="Durkin C."/>
            <person name="Falciatore A."/>
            <person name="Fournet J."/>
            <person name="Haruta M."/>
            <person name="Huysman M.J."/>
            <person name="Jenkins B.D."/>
            <person name="Jiroutova K."/>
            <person name="Jorgensen R.E."/>
            <person name="Joubert Y."/>
            <person name="Kaplan A."/>
            <person name="Kroger N."/>
            <person name="Kroth P.G."/>
            <person name="La Roche J."/>
            <person name="Lindquist E."/>
            <person name="Lommer M."/>
            <person name="Martin-Jezequel V."/>
            <person name="Lopez P.J."/>
            <person name="Lucas S."/>
            <person name="Mangogna M."/>
            <person name="McGinnis K."/>
            <person name="Medlin L.K."/>
            <person name="Montsant A."/>
            <person name="Oudot-Le Secq M.P."/>
            <person name="Napoli C."/>
            <person name="Obornik M."/>
            <person name="Parker M.S."/>
            <person name="Petit J.L."/>
            <person name="Porcel B.M."/>
            <person name="Poulsen N."/>
            <person name="Robison M."/>
            <person name="Rychlewski L."/>
            <person name="Rynearson T.A."/>
            <person name="Schmutz J."/>
            <person name="Shapiro H."/>
            <person name="Siaut M."/>
            <person name="Stanley M."/>
            <person name="Sussman M.R."/>
            <person name="Taylor A.R."/>
            <person name="Vardi A."/>
            <person name="von Dassow P."/>
            <person name="Vyverman W."/>
            <person name="Willis A."/>
            <person name="Wyrwicz L.S."/>
            <person name="Rokhsar D.S."/>
            <person name="Weissenbach J."/>
            <person name="Armbrust E.V."/>
            <person name="Green B.R."/>
            <person name="Van de Peer Y."/>
            <person name="Grigoriev I.V."/>
        </authorList>
    </citation>
    <scope>NUCLEOTIDE SEQUENCE [LARGE SCALE GENOMIC DNA]</scope>
    <source>
        <strain evidence="2 3">CCMP1335</strain>
    </source>
</reference>
<dbReference type="RefSeq" id="XP_002292312.1">
    <property type="nucleotide sequence ID" value="XM_002292276.1"/>
</dbReference>
<protein>
    <recommendedName>
        <fullName evidence="4">STI1 domain-containing protein</fullName>
    </recommendedName>
</protein>
<dbReference type="HOGENOM" id="CLU_1279966_0_0_1"/>
<dbReference type="GeneID" id="7448100"/>
<dbReference type="EMBL" id="CM000645">
    <property type="protein sequence ID" value="EED90287.1"/>
    <property type="molecule type" value="Genomic_DNA"/>
</dbReference>
<evidence type="ECO:0000256" key="1">
    <source>
        <dbReference type="SAM" id="SignalP"/>
    </source>
</evidence>
<dbReference type="Gene3D" id="1.10.260.100">
    <property type="match status" value="1"/>
</dbReference>
<evidence type="ECO:0000313" key="3">
    <source>
        <dbReference type="Proteomes" id="UP000001449"/>
    </source>
</evidence>
<gene>
    <name evidence="2" type="ORF">THAPSDRAFT_8122</name>
</gene>
<keyword evidence="1" id="KW-0732">Signal</keyword>
<reference evidence="2 3" key="1">
    <citation type="journal article" date="2004" name="Science">
        <title>The genome of the diatom Thalassiosira pseudonana: ecology, evolution, and metabolism.</title>
        <authorList>
            <person name="Armbrust E.V."/>
            <person name="Berges J.A."/>
            <person name="Bowler C."/>
            <person name="Green B.R."/>
            <person name="Martinez D."/>
            <person name="Putnam N.H."/>
            <person name="Zhou S."/>
            <person name="Allen A.E."/>
            <person name="Apt K.E."/>
            <person name="Bechner M."/>
            <person name="Brzezinski M.A."/>
            <person name="Chaal B.K."/>
            <person name="Chiovitti A."/>
            <person name="Davis A.K."/>
            <person name="Demarest M.S."/>
            <person name="Detter J.C."/>
            <person name="Glavina T."/>
            <person name="Goodstein D."/>
            <person name="Hadi M.Z."/>
            <person name="Hellsten U."/>
            <person name="Hildebrand M."/>
            <person name="Jenkins B.D."/>
            <person name="Jurka J."/>
            <person name="Kapitonov V.V."/>
            <person name="Kroger N."/>
            <person name="Lau W.W."/>
            <person name="Lane T.W."/>
            <person name="Larimer F.W."/>
            <person name="Lippmeier J.C."/>
            <person name="Lucas S."/>
            <person name="Medina M."/>
            <person name="Montsant A."/>
            <person name="Obornik M."/>
            <person name="Parker M.S."/>
            <person name="Palenik B."/>
            <person name="Pazour G.J."/>
            <person name="Richardson P.M."/>
            <person name="Rynearson T.A."/>
            <person name="Saito M.A."/>
            <person name="Schwartz D.C."/>
            <person name="Thamatrakoln K."/>
            <person name="Valentin K."/>
            <person name="Vardi A."/>
            <person name="Wilkerson F.P."/>
            <person name="Rokhsar D.S."/>
        </authorList>
    </citation>
    <scope>NUCLEOTIDE SEQUENCE [LARGE SCALE GENOMIC DNA]</scope>
    <source>
        <strain evidence="2 3">CCMP1335</strain>
    </source>
</reference>
<dbReference type="KEGG" id="tps:THAPSDRAFT_8122"/>
<proteinExistence type="predicted"/>
<evidence type="ECO:0000313" key="2">
    <source>
        <dbReference type="EMBL" id="EED90287.1"/>
    </source>
</evidence>
<dbReference type="OMA" id="GQMRISE"/>
<organism evidence="2 3">
    <name type="scientific">Thalassiosira pseudonana</name>
    <name type="common">Marine diatom</name>
    <name type="synonym">Cyclotella nana</name>
    <dbReference type="NCBI Taxonomy" id="35128"/>
    <lineage>
        <taxon>Eukaryota</taxon>
        <taxon>Sar</taxon>
        <taxon>Stramenopiles</taxon>
        <taxon>Ochrophyta</taxon>
        <taxon>Bacillariophyta</taxon>
        <taxon>Coscinodiscophyceae</taxon>
        <taxon>Thalassiosirophycidae</taxon>
        <taxon>Thalassiosirales</taxon>
        <taxon>Thalassiosiraceae</taxon>
        <taxon>Thalassiosira</taxon>
    </lineage>
</organism>
<feature type="chain" id="PRO_5002869157" description="STI1 domain-containing protein" evidence="1">
    <location>
        <begin position="25"/>
        <end position="216"/>
    </location>
</feature>
<keyword evidence="3" id="KW-1185">Reference proteome</keyword>
<sequence>MAPIFHLIGLVAFLSSPSINGADAFSLRPSAVSHRCRIHSTTSTTTALSAIEIGTDDDDDDDVDPSLPGQMKISEIKSELDLRKVNYNDCFDREALEIRLNEARCSGKADPSLIDEFNRRNLEANVKGEDALEVTDNMLESAVGGDGTLPGGLPPDMLKSMMSDPELVNMLRSPKMQEVMKLVMEGGQDALEDAMTNDKEAYECVTKLNSIMGNMK</sequence>
<accession>B8C8G9</accession>
<dbReference type="eggNOG" id="ENOG502S8D4">
    <property type="taxonomic scope" value="Eukaryota"/>
</dbReference>
<name>B8C8G9_THAPS</name>
<dbReference type="Proteomes" id="UP000001449">
    <property type="component" value="Chromosome 9"/>
</dbReference>
<dbReference type="InParanoid" id="B8C8G9"/>
<feature type="signal peptide" evidence="1">
    <location>
        <begin position="1"/>
        <end position="24"/>
    </location>
</feature>
<dbReference type="PaxDb" id="35128-Thaps8122"/>
<dbReference type="AlphaFoldDB" id="B8C8G9"/>
<evidence type="ECO:0008006" key="4">
    <source>
        <dbReference type="Google" id="ProtNLM"/>
    </source>
</evidence>